<dbReference type="AlphaFoldDB" id="A0A382D6Q2"/>
<protein>
    <submittedName>
        <fullName evidence="2">Uncharacterized protein</fullName>
    </submittedName>
</protein>
<evidence type="ECO:0000313" key="2">
    <source>
        <dbReference type="EMBL" id="SVB33263.1"/>
    </source>
</evidence>
<accession>A0A382D6Q2</accession>
<feature type="region of interest" description="Disordered" evidence="1">
    <location>
        <begin position="100"/>
        <end position="119"/>
    </location>
</feature>
<evidence type="ECO:0000256" key="1">
    <source>
        <dbReference type="SAM" id="MobiDB-lite"/>
    </source>
</evidence>
<gene>
    <name evidence="2" type="ORF">METZ01_LOCUS186117</name>
</gene>
<proteinExistence type="predicted"/>
<organism evidence="2">
    <name type="scientific">marine metagenome</name>
    <dbReference type="NCBI Taxonomy" id="408172"/>
    <lineage>
        <taxon>unclassified sequences</taxon>
        <taxon>metagenomes</taxon>
        <taxon>ecological metagenomes</taxon>
    </lineage>
</organism>
<sequence>MKSFKQFDLNEDGQYTDRFAHSSAEDDNAGLFNVQDPASLQKLNGFVGALADKEYLQPNAAVEQLAMRLGTVGLNFTLPNIDGDNGNTTVEVNQFGGRYGKTTDNATSGDGDIEDGDGISHKKEGGLKLEFNWEKQANNTYKVFANLV</sequence>
<reference evidence="2" key="1">
    <citation type="submission" date="2018-05" db="EMBL/GenBank/DDBJ databases">
        <authorList>
            <person name="Lanie J.A."/>
            <person name="Ng W.-L."/>
            <person name="Kazmierczak K.M."/>
            <person name="Andrzejewski T.M."/>
            <person name="Davidsen T.M."/>
            <person name="Wayne K.J."/>
            <person name="Tettelin H."/>
            <person name="Glass J.I."/>
            <person name="Rusch D."/>
            <person name="Podicherti R."/>
            <person name="Tsui H.-C.T."/>
            <person name="Winkler M.E."/>
        </authorList>
    </citation>
    <scope>NUCLEOTIDE SEQUENCE</scope>
</reference>
<dbReference type="EMBL" id="UINC01037572">
    <property type="protein sequence ID" value="SVB33263.1"/>
    <property type="molecule type" value="Genomic_DNA"/>
</dbReference>
<name>A0A382D6Q2_9ZZZZ</name>